<sequence length="174" mass="17510">MVRPNPFQNSRYCKNGIEINNNLINGPGVVGGGVVPTLPPTVPTLPGDLDFGIFNSPTVDSTTVPLAVPLATNVQLVGTAITHTPGEAAINLVEAGTYTISYNAEVTPTAAGGPVGLILQQGATDLVESADTGTGASFLSGAVTVTIDAPAVITLNSSQASTLADVNVTVIRTA</sequence>
<comment type="caution">
    <text evidence="1">The sequence shown here is derived from an EMBL/GenBank/DDBJ whole genome shotgun (WGS) entry which is preliminary data.</text>
</comment>
<proteinExistence type="predicted"/>
<accession>A0ABS2PFY3</accession>
<dbReference type="Gene3D" id="2.60.120.40">
    <property type="match status" value="1"/>
</dbReference>
<gene>
    <name evidence="1" type="ORF">JOD17_003446</name>
</gene>
<keyword evidence="2" id="KW-1185">Reference proteome</keyword>
<dbReference type="EMBL" id="JAFBEC010000011">
    <property type="protein sequence ID" value="MBM7634344.1"/>
    <property type="molecule type" value="Genomic_DNA"/>
</dbReference>
<name>A0ABS2PFY3_9BACL</name>
<dbReference type="InterPro" id="IPR008983">
    <property type="entry name" value="Tumour_necrosis_fac-like_dom"/>
</dbReference>
<dbReference type="RefSeq" id="WP_204699099.1">
    <property type="nucleotide sequence ID" value="NZ_JAFBEC010000011.1"/>
</dbReference>
<organism evidence="1 2">
    <name type="scientific">Geomicrobium sediminis</name>
    <dbReference type="NCBI Taxonomy" id="1347788"/>
    <lineage>
        <taxon>Bacteria</taxon>
        <taxon>Bacillati</taxon>
        <taxon>Bacillota</taxon>
        <taxon>Bacilli</taxon>
        <taxon>Bacillales</taxon>
        <taxon>Geomicrobium</taxon>
    </lineage>
</organism>
<evidence type="ECO:0000313" key="1">
    <source>
        <dbReference type="EMBL" id="MBM7634344.1"/>
    </source>
</evidence>
<protein>
    <recommendedName>
        <fullName evidence="3">BclA C-terminal domain-containing protein</fullName>
    </recommendedName>
</protein>
<evidence type="ECO:0008006" key="3">
    <source>
        <dbReference type="Google" id="ProtNLM"/>
    </source>
</evidence>
<reference evidence="1 2" key="1">
    <citation type="submission" date="2021-01" db="EMBL/GenBank/DDBJ databases">
        <title>Genomic Encyclopedia of Type Strains, Phase IV (KMG-IV): sequencing the most valuable type-strain genomes for metagenomic binning, comparative biology and taxonomic classification.</title>
        <authorList>
            <person name="Goeker M."/>
        </authorList>
    </citation>
    <scope>NUCLEOTIDE SEQUENCE [LARGE SCALE GENOMIC DNA]</scope>
    <source>
        <strain evidence="1 2">DSM 25540</strain>
    </source>
</reference>
<evidence type="ECO:0000313" key="2">
    <source>
        <dbReference type="Proteomes" id="UP000741863"/>
    </source>
</evidence>
<dbReference type="Proteomes" id="UP000741863">
    <property type="component" value="Unassembled WGS sequence"/>
</dbReference>